<evidence type="ECO:0000313" key="6">
    <source>
        <dbReference type="Proteomes" id="UP000291485"/>
    </source>
</evidence>
<reference evidence="2 6" key="1">
    <citation type="submission" date="2019-02" db="EMBL/GenBank/DDBJ databases">
        <title>Pedobacter sp. RP-3-11 sp. nov., isolated from Arctic soil.</title>
        <authorList>
            <person name="Dahal R.H."/>
        </authorList>
    </citation>
    <scope>NUCLEOTIDE SEQUENCE [LARGE SCALE GENOMIC DNA]</scope>
    <source>
        <strain evidence="2 6">RP-3-11</strain>
    </source>
</reference>
<dbReference type="EMBL" id="SJSN01000035">
    <property type="protein sequence ID" value="TCC97496.1"/>
    <property type="molecule type" value="Genomic_DNA"/>
</dbReference>
<name>A0A4V2MKA3_9SPHI</name>
<keyword evidence="6" id="KW-1185">Reference proteome</keyword>
<dbReference type="InterPro" id="IPR002611">
    <property type="entry name" value="IstB_ATP-bd"/>
</dbReference>
<keyword evidence="2" id="KW-0547">Nucleotide-binding</keyword>
<dbReference type="EMBL" id="SJSN01000026">
    <property type="protein sequence ID" value="TCD00041.1"/>
    <property type="molecule type" value="Genomic_DNA"/>
</dbReference>
<evidence type="ECO:0000313" key="3">
    <source>
        <dbReference type="EMBL" id="TCC99103.1"/>
    </source>
</evidence>
<keyword evidence="2" id="KW-0067">ATP-binding</keyword>
<dbReference type="Gene3D" id="3.40.50.300">
    <property type="entry name" value="P-loop containing nucleotide triphosphate hydrolases"/>
    <property type="match status" value="1"/>
</dbReference>
<dbReference type="Proteomes" id="UP000291485">
    <property type="component" value="Unassembled WGS sequence"/>
</dbReference>
<proteinExistence type="predicted"/>
<evidence type="ECO:0000313" key="2">
    <source>
        <dbReference type="EMBL" id="TCC97496.1"/>
    </source>
</evidence>
<dbReference type="EMBL" id="SJSN01000029">
    <property type="protein sequence ID" value="TCC99103.1"/>
    <property type="molecule type" value="Genomic_DNA"/>
</dbReference>
<accession>A0A4V2MKA3</accession>
<dbReference type="AlphaFoldDB" id="A0A4V2MKA3"/>
<feature type="domain" description="IstB-like ATP-binding" evidence="1">
    <location>
        <begin position="1"/>
        <end position="61"/>
    </location>
</feature>
<dbReference type="GO" id="GO:0005524">
    <property type="term" value="F:ATP binding"/>
    <property type="evidence" value="ECO:0007669"/>
    <property type="project" value="UniProtKB-KW"/>
</dbReference>
<comment type="caution">
    <text evidence="2">The sequence shown here is derived from an EMBL/GenBank/DDBJ whole genome shotgun (WGS) entry which is preliminary data.</text>
</comment>
<feature type="non-terminal residue" evidence="2">
    <location>
        <position position="1"/>
    </location>
</feature>
<dbReference type="Pfam" id="PF01695">
    <property type="entry name" value="IstB_IS21"/>
    <property type="match status" value="1"/>
</dbReference>
<evidence type="ECO:0000313" key="5">
    <source>
        <dbReference type="EMBL" id="TCD07738.1"/>
    </source>
</evidence>
<organism evidence="2 6">
    <name type="scientific">Pedobacter frigidisoli</name>
    <dbReference type="NCBI Taxonomy" id="2530455"/>
    <lineage>
        <taxon>Bacteria</taxon>
        <taxon>Pseudomonadati</taxon>
        <taxon>Bacteroidota</taxon>
        <taxon>Sphingobacteriia</taxon>
        <taxon>Sphingobacteriales</taxon>
        <taxon>Sphingobacteriaceae</taxon>
        <taxon>Pedobacter</taxon>
    </lineage>
</organism>
<dbReference type="EMBL" id="SJSN01000010">
    <property type="protein sequence ID" value="TCD07738.1"/>
    <property type="molecule type" value="Genomic_DNA"/>
</dbReference>
<dbReference type="InterPro" id="IPR027417">
    <property type="entry name" value="P-loop_NTPase"/>
</dbReference>
<protein>
    <submittedName>
        <fullName evidence="2">ATP-binding protein</fullName>
    </submittedName>
</protein>
<evidence type="ECO:0000259" key="1">
    <source>
        <dbReference type="Pfam" id="PF01695"/>
    </source>
</evidence>
<gene>
    <name evidence="5" type="ORF">EZ449_14495</name>
    <name evidence="4" type="ORF">EZ449_21130</name>
    <name evidence="3" type="ORF">EZ449_21495</name>
    <name evidence="2" type="ORF">EZ449_22010</name>
</gene>
<evidence type="ECO:0000313" key="4">
    <source>
        <dbReference type="EMBL" id="TCD00041.1"/>
    </source>
</evidence>
<dbReference type="RefSeq" id="WP_165499770.1">
    <property type="nucleotide sequence ID" value="NZ_SJSN01000010.1"/>
</dbReference>
<sequence>FNFVNQLYESTSFIITTNKMPADWAKMLDDEVLATALLDRLLFRCEVISLAGKSYRMENRKTIFAS</sequence>